<dbReference type="Pfam" id="PF00147">
    <property type="entry name" value="Fibrinogen_C"/>
    <property type="match status" value="1"/>
</dbReference>
<dbReference type="Gene3D" id="4.10.530.10">
    <property type="entry name" value="Gamma-fibrinogen Carboxyl Terminal Fragment, domain 2"/>
    <property type="match status" value="1"/>
</dbReference>
<dbReference type="PROSITE" id="PS51406">
    <property type="entry name" value="FIBRINOGEN_C_2"/>
    <property type="match status" value="1"/>
</dbReference>
<organism evidence="3 4">
    <name type="scientific">Mytilus edulis</name>
    <name type="common">Blue mussel</name>
    <dbReference type="NCBI Taxonomy" id="6550"/>
    <lineage>
        <taxon>Eukaryota</taxon>
        <taxon>Metazoa</taxon>
        <taxon>Spiralia</taxon>
        <taxon>Lophotrochozoa</taxon>
        <taxon>Mollusca</taxon>
        <taxon>Bivalvia</taxon>
        <taxon>Autobranchia</taxon>
        <taxon>Pteriomorphia</taxon>
        <taxon>Mytilida</taxon>
        <taxon>Mytiloidea</taxon>
        <taxon>Mytilidae</taxon>
        <taxon>Mytilinae</taxon>
        <taxon>Mytilus</taxon>
    </lineage>
</organism>
<dbReference type="AlphaFoldDB" id="A0A8S3TUZ1"/>
<dbReference type="PANTHER" id="PTHR19143:SF327">
    <property type="entry name" value="FI21813P1-RELATED"/>
    <property type="match status" value="1"/>
</dbReference>
<dbReference type="PANTHER" id="PTHR19143">
    <property type="entry name" value="FIBRINOGEN/TENASCIN/ANGIOPOEITIN"/>
    <property type="match status" value="1"/>
</dbReference>
<gene>
    <name evidence="3" type="ORF">MEDL_46211</name>
</gene>
<evidence type="ECO:0000256" key="1">
    <source>
        <dbReference type="SAM" id="Phobius"/>
    </source>
</evidence>
<keyword evidence="4" id="KW-1185">Reference proteome</keyword>
<comment type="caution">
    <text evidence="3">The sequence shown here is derived from an EMBL/GenBank/DDBJ whole genome shotgun (WGS) entry which is preliminary data.</text>
</comment>
<accession>A0A8S3TUZ1</accession>
<name>A0A8S3TUZ1_MYTED</name>
<dbReference type="SUPFAM" id="SSF56496">
    <property type="entry name" value="Fibrinogen C-terminal domain-like"/>
    <property type="match status" value="1"/>
</dbReference>
<dbReference type="InterPro" id="IPR036056">
    <property type="entry name" value="Fibrinogen-like_C"/>
</dbReference>
<dbReference type="PROSITE" id="PS00514">
    <property type="entry name" value="FIBRINOGEN_C_1"/>
    <property type="match status" value="1"/>
</dbReference>
<dbReference type="SMART" id="SM00186">
    <property type="entry name" value="FBG"/>
    <property type="match status" value="1"/>
</dbReference>
<dbReference type="InterPro" id="IPR050373">
    <property type="entry name" value="Fibrinogen_C-term_domain"/>
</dbReference>
<dbReference type="InterPro" id="IPR002181">
    <property type="entry name" value="Fibrinogen_a/b/g_C_dom"/>
</dbReference>
<evidence type="ECO:0000313" key="3">
    <source>
        <dbReference type="EMBL" id="CAG2233562.1"/>
    </source>
</evidence>
<feature type="transmembrane region" description="Helical" evidence="1">
    <location>
        <begin position="6"/>
        <end position="23"/>
    </location>
</feature>
<proteinExistence type="predicted"/>
<keyword evidence="1" id="KW-1133">Transmembrane helix</keyword>
<protein>
    <recommendedName>
        <fullName evidence="2">Fibrinogen C-terminal domain-containing protein</fullName>
    </recommendedName>
</protein>
<dbReference type="GO" id="GO:0005615">
    <property type="term" value="C:extracellular space"/>
    <property type="evidence" value="ECO:0007669"/>
    <property type="project" value="TreeGrafter"/>
</dbReference>
<sequence length="393" mass="45061">MVYVYVSLFTNAIVVALMAMYVYENERRIGEILTNLDRTGNTPSCTDKTTPGEGVTFHGETADKVVELLSNRCGCRQNKECINNIEDSDEEQGPCKDRYGLRTKKACSAIKKEKNVSIGSEKMRPSDCKDLDRSTCKSGIYKIYPEKSDSFSDFREMEKLGGGNEHLHQLNSHGTYMLRIDMNDFENSDAMQKHQNGSTFSTFDKDNIGNCAVDHKGGWWYGACHESNLNGLYLKGSHKIDKMSLEVLSTEEHTDEGHGMDYHAKHKVRTEYKHPKGIKFMHIHEDWKDYEDQYHHEIVSIGDIEIKYSYDWGNYFIMENIMISKQGEEISRANREFGAVDPLKKEARQCSKAKEILTQLSEDLDLSLKDFMQILTSNCKVNSDVLSLFLRRL</sequence>
<keyword evidence="1" id="KW-0472">Membrane</keyword>
<feature type="domain" description="Fibrinogen C-terminal" evidence="2">
    <location>
        <begin position="189"/>
        <end position="238"/>
    </location>
</feature>
<dbReference type="Proteomes" id="UP000683360">
    <property type="component" value="Unassembled WGS sequence"/>
</dbReference>
<keyword evidence="1" id="KW-0812">Transmembrane</keyword>
<evidence type="ECO:0000313" key="4">
    <source>
        <dbReference type="Proteomes" id="UP000683360"/>
    </source>
</evidence>
<dbReference type="EMBL" id="CAJPWZ010002210">
    <property type="protein sequence ID" value="CAG2233562.1"/>
    <property type="molecule type" value="Genomic_DNA"/>
</dbReference>
<reference evidence="3" key="1">
    <citation type="submission" date="2021-03" db="EMBL/GenBank/DDBJ databases">
        <authorList>
            <person name="Bekaert M."/>
        </authorList>
    </citation>
    <scope>NUCLEOTIDE SEQUENCE</scope>
</reference>
<dbReference type="InterPro" id="IPR020837">
    <property type="entry name" value="Fibrinogen_CS"/>
</dbReference>
<evidence type="ECO:0000259" key="2">
    <source>
        <dbReference type="PROSITE" id="PS51406"/>
    </source>
</evidence>